<dbReference type="RefSeq" id="WP_200611151.1">
    <property type="nucleotide sequence ID" value="NZ_CP071518.1"/>
</dbReference>
<feature type="transmembrane region" description="Helical" evidence="6">
    <location>
        <begin position="164"/>
        <end position="183"/>
    </location>
</feature>
<dbReference type="GO" id="GO:0016020">
    <property type="term" value="C:membrane"/>
    <property type="evidence" value="ECO:0007669"/>
    <property type="project" value="UniProtKB-SubCell"/>
</dbReference>
<keyword evidence="4 6" id="KW-1133">Transmembrane helix</keyword>
<proteinExistence type="inferred from homology"/>
<feature type="transmembrane region" description="Helical" evidence="6">
    <location>
        <begin position="139"/>
        <end position="158"/>
    </location>
</feature>
<dbReference type="Gene3D" id="1.10.3730.20">
    <property type="match status" value="1"/>
</dbReference>
<name>A0A974XW56_9GAMM</name>
<feature type="transmembrane region" description="Helical" evidence="6">
    <location>
        <begin position="26"/>
        <end position="44"/>
    </location>
</feature>
<dbReference type="PANTHER" id="PTHR32322">
    <property type="entry name" value="INNER MEMBRANE TRANSPORTER"/>
    <property type="match status" value="1"/>
</dbReference>
<keyword evidence="9" id="KW-1185">Reference proteome</keyword>
<evidence type="ECO:0000313" key="9">
    <source>
        <dbReference type="Proteomes" id="UP000639274"/>
    </source>
</evidence>
<dbReference type="EMBL" id="CP071518">
    <property type="protein sequence ID" value="QSX76994.1"/>
    <property type="molecule type" value="Genomic_DNA"/>
</dbReference>
<sequence>MTTLSTPVLDGNALARRNAWITPLELAALGAIWGASFLFMRVAAHDFGAFALVVVRLGLGSLVLLPFLWRARRQFASRALWGKLALIGAINSAIPFILFAWAAQRAPAGVGAITNAMTVLFTALVGFMFFGEKIGTQRAIALFTGFAGVVVLASGKVAGASIGWAVLAGCAASFLYGIGINLVRRHLTGLPPAAVAAATLGVSTLLTLPFAIATWPAHAIPLKSWGCAALLGVLCTGLAFVMYYRLIARIGASRASTVTYLIPVFGVAWAWMLLDEPLTWTMAISAALILGSVAMSQRPAVGRPDASRAEGKRA</sequence>
<dbReference type="InterPro" id="IPR037185">
    <property type="entry name" value="EmrE-like"/>
</dbReference>
<feature type="domain" description="EamA" evidence="7">
    <location>
        <begin position="28"/>
        <end position="152"/>
    </location>
</feature>
<feature type="domain" description="EamA" evidence="7">
    <location>
        <begin position="164"/>
        <end position="295"/>
    </location>
</feature>
<feature type="transmembrane region" description="Helical" evidence="6">
    <location>
        <begin position="108"/>
        <end position="130"/>
    </location>
</feature>
<dbReference type="InterPro" id="IPR000620">
    <property type="entry name" value="EamA_dom"/>
</dbReference>
<evidence type="ECO:0000259" key="7">
    <source>
        <dbReference type="Pfam" id="PF00892"/>
    </source>
</evidence>
<dbReference type="AlphaFoldDB" id="A0A974XW56"/>
<accession>A0A974XW56</accession>
<feature type="transmembrane region" description="Helical" evidence="6">
    <location>
        <begin position="278"/>
        <end position="295"/>
    </location>
</feature>
<organism evidence="8 9">
    <name type="scientific">Agrilutibacter solisilvae</name>
    <dbReference type="NCBI Taxonomy" id="2763317"/>
    <lineage>
        <taxon>Bacteria</taxon>
        <taxon>Pseudomonadati</taxon>
        <taxon>Pseudomonadota</taxon>
        <taxon>Gammaproteobacteria</taxon>
        <taxon>Lysobacterales</taxon>
        <taxon>Lysobacteraceae</taxon>
        <taxon>Agrilutibacter</taxon>
    </lineage>
</organism>
<evidence type="ECO:0000256" key="5">
    <source>
        <dbReference type="ARBA" id="ARBA00023136"/>
    </source>
</evidence>
<evidence type="ECO:0000256" key="4">
    <source>
        <dbReference type="ARBA" id="ARBA00022989"/>
    </source>
</evidence>
<gene>
    <name evidence="8" type="ORF">I8J32_009185</name>
</gene>
<dbReference type="PANTHER" id="PTHR32322:SF2">
    <property type="entry name" value="EAMA DOMAIN-CONTAINING PROTEIN"/>
    <property type="match status" value="1"/>
</dbReference>
<protein>
    <submittedName>
        <fullName evidence="8">DMT family transporter</fullName>
    </submittedName>
</protein>
<dbReference type="KEGG" id="lsf:I8J32_009185"/>
<dbReference type="InterPro" id="IPR050638">
    <property type="entry name" value="AA-Vitamin_Transporters"/>
</dbReference>
<feature type="transmembrane region" description="Helical" evidence="6">
    <location>
        <begin position="222"/>
        <end position="243"/>
    </location>
</feature>
<evidence type="ECO:0000256" key="3">
    <source>
        <dbReference type="ARBA" id="ARBA00022692"/>
    </source>
</evidence>
<comment type="subcellular location">
    <subcellularLocation>
        <location evidence="1">Membrane</location>
        <topology evidence="1">Multi-pass membrane protein</topology>
    </subcellularLocation>
</comment>
<reference evidence="8 9" key="1">
    <citation type="submission" date="2021-03" db="EMBL/GenBank/DDBJ databases">
        <title>Lysobacter sp. nov. isolated from soil of gangwondo yeongwol, south Korea.</title>
        <authorList>
            <person name="Kim K.R."/>
            <person name="Kim K.H."/>
            <person name="Jeon C.O."/>
        </authorList>
    </citation>
    <scope>NUCLEOTIDE SEQUENCE [LARGE SCALE GENOMIC DNA]</scope>
    <source>
        <strain evidence="8 9">R19</strain>
    </source>
</reference>
<evidence type="ECO:0000256" key="1">
    <source>
        <dbReference type="ARBA" id="ARBA00004141"/>
    </source>
</evidence>
<keyword evidence="3 6" id="KW-0812">Transmembrane</keyword>
<feature type="transmembrane region" description="Helical" evidence="6">
    <location>
        <begin position="255"/>
        <end position="272"/>
    </location>
</feature>
<comment type="similarity">
    <text evidence="2">Belongs to the EamA transporter family.</text>
</comment>
<feature type="transmembrane region" description="Helical" evidence="6">
    <location>
        <begin position="81"/>
        <end position="102"/>
    </location>
</feature>
<feature type="transmembrane region" description="Helical" evidence="6">
    <location>
        <begin position="50"/>
        <end position="69"/>
    </location>
</feature>
<dbReference type="SUPFAM" id="SSF103481">
    <property type="entry name" value="Multidrug resistance efflux transporter EmrE"/>
    <property type="match status" value="2"/>
</dbReference>
<evidence type="ECO:0000256" key="2">
    <source>
        <dbReference type="ARBA" id="ARBA00007362"/>
    </source>
</evidence>
<feature type="transmembrane region" description="Helical" evidence="6">
    <location>
        <begin position="195"/>
        <end position="216"/>
    </location>
</feature>
<dbReference type="Pfam" id="PF00892">
    <property type="entry name" value="EamA"/>
    <property type="match status" value="2"/>
</dbReference>
<dbReference type="Proteomes" id="UP000639274">
    <property type="component" value="Chromosome"/>
</dbReference>
<evidence type="ECO:0000256" key="6">
    <source>
        <dbReference type="SAM" id="Phobius"/>
    </source>
</evidence>
<keyword evidence="5 6" id="KW-0472">Membrane</keyword>
<evidence type="ECO:0000313" key="8">
    <source>
        <dbReference type="EMBL" id="QSX76994.1"/>
    </source>
</evidence>